<dbReference type="EMBL" id="JADIXZ010000010">
    <property type="protein sequence ID" value="MBK6302351.1"/>
    <property type="molecule type" value="Genomic_DNA"/>
</dbReference>
<dbReference type="EMBL" id="JADJIB010000005">
    <property type="protein sequence ID" value="MBK7274335.1"/>
    <property type="molecule type" value="Genomic_DNA"/>
</dbReference>
<dbReference type="GO" id="GO:0003954">
    <property type="term" value="F:NADH dehydrogenase activity"/>
    <property type="evidence" value="ECO:0007669"/>
    <property type="project" value="TreeGrafter"/>
</dbReference>
<keyword evidence="6" id="KW-0288">FMN</keyword>
<evidence type="ECO:0000256" key="6">
    <source>
        <dbReference type="ARBA" id="ARBA00022643"/>
    </source>
</evidence>
<evidence type="ECO:0000313" key="12">
    <source>
        <dbReference type="EMBL" id="MBK6302351.1"/>
    </source>
</evidence>
<comment type="caution">
    <text evidence="12">The sequence shown here is derived from an EMBL/GenBank/DDBJ whole genome shotgun (WGS) entry which is preliminary data.</text>
</comment>
<accession>A0A934X6X3</accession>
<name>A0A934X6X3_9MICO</name>
<evidence type="ECO:0000256" key="7">
    <source>
        <dbReference type="ARBA" id="ARBA00022723"/>
    </source>
</evidence>
<dbReference type="AlphaFoldDB" id="A0A934X6X3"/>
<dbReference type="PANTHER" id="PTHR11780">
    <property type="entry name" value="NADH-UBIQUINONE OXIDOREDUCTASE FLAVOPROTEIN 1 NDUFV1"/>
    <property type="match status" value="1"/>
</dbReference>
<dbReference type="Pfam" id="PF10589">
    <property type="entry name" value="NADH_4Fe-4S"/>
    <property type="match status" value="1"/>
</dbReference>
<evidence type="ECO:0000256" key="5">
    <source>
        <dbReference type="ARBA" id="ARBA00022630"/>
    </source>
</evidence>
<keyword evidence="9" id="KW-0411">Iron-sulfur</keyword>
<dbReference type="GO" id="GO:0051539">
    <property type="term" value="F:4 iron, 4 sulfur cluster binding"/>
    <property type="evidence" value="ECO:0007669"/>
    <property type="project" value="UniProtKB-KW"/>
</dbReference>
<evidence type="ECO:0000313" key="15">
    <source>
        <dbReference type="Proteomes" id="UP000726105"/>
    </source>
</evidence>
<proteinExistence type="inferred from homology"/>
<comment type="cofactor">
    <cofactor evidence="1">
        <name>FMN</name>
        <dbReference type="ChEBI" id="CHEBI:58210"/>
    </cofactor>
</comment>
<dbReference type="Gene3D" id="1.20.1440.230">
    <property type="entry name" value="NADH-ubiquinone oxidoreductase 51kDa subunit, iron-sulphur binding domain"/>
    <property type="match status" value="1"/>
</dbReference>
<feature type="domain" description="NADH-ubiquinone oxidoreductase 51kDa subunit iron-sulphur binding" evidence="11">
    <location>
        <begin position="363"/>
        <end position="444"/>
    </location>
</feature>
<keyword evidence="7" id="KW-0479">Metal-binding</keyword>
<dbReference type="GO" id="GO:0046872">
    <property type="term" value="F:metal ion binding"/>
    <property type="evidence" value="ECO:0007669"/>
    <property type="project" value="UniProtKB-KW"/>
</dbReference>
<evidence type="ECO:0000256" key="1">
    <source>
        <dbReference type="ARBA" id="ARBA00001917"/>
    </source>
</evidence>
<dbReference type="InterPro" id="IPR011538">
    <property type="entry name" value="Nuo51_FMN-bd"/>
</dbReference>
<evidence type="ECO:0000256" key="8">
    <source>
        <dbReference type="ARBA" id="ARBA00023004"/>
    </source>
</evidence>
<evidence type="ECO:0000259" key="11">
    <source>
        <dbReference type="Pfam" id="PF10589"/>
    </source>
</evidence>
<dbReference type="SUPFAM" id="SSF142019">
    <property type="entry name" value="Nqo1 FMN-binding domain-like"/>
    <property type="match status" value="1"/>
</dbReference>
<gene>
    <name evidence="12" type="ORF">IPF40_15475</name>
    <name evidence="13" type="ORF">IPI13_14595</name>
</gene>
<organism evidence="12 14">
    <name type="scientific">Candidatus Phosphoribacter hodrii</name>
    <dbReference type="NCBI Taxonomy" id="2953743"/>
    <lineage>
        <taxon>Bacteria</taxon>
        <taxon>Bacillati</taxon>
        <taxon>Actinomycetota</taxon>
        <taxon>Actinomycetes</taxon>
        <taxon>Micrococcales</taxon>
        <taxon>Dermatophilaceae</taxon>
        <taxon>Candidatus Phosphoribacter</taxon>
    </lineage>
</organism>
<evidence type="ECO:0000256" key="3">
    <source>
        <dbReference type="ARBA" id="ARBA00007523"/>
    </source>
</evidence>
<keyword evidence="8" id="KW-0408">Iron</keyword>
<dbReference type="SUPFAM" id="SSF140490">
    <property type="entry name" value="Nqo1C-terminal domain-like"/>
    <property type="match status" value="1"/>
</dbReference>
<dbReference type="Proteomes" id="UP000726105">
    <property type="component" value="Unassembled WGS sequence"/>
</dbReference>
<evidence type="ECO:0000256" key="2">
    <source>
        <dbReference type="ARBA" id="ARBA00001966"/>
    </source>
</evidence>
<dbReference type="Proteomes" id="UP000718281">
    <property type="component" value="Unassembled WGS sequence"/>
</dbReference>
<keyword evidence="5" id="KW-0285">Flavoprotein</keyword>
<evidence type="ECO:0000256" key="4">
    <source>
        <dbReference type="ARBA" id="ARBA00022485"/>
    </source>
</evidence>
<protein>
    <submittedName>
        <fullName evidence="12">NADH-quinone oxidoreductase subunit F</fullName>
    </submittedName>
</protein>
<evidence type="ECO:0000259" key="10">
    <source>
        <dbReference type="Pfam" id="PF01512"/>
    </source>
</evidence>
<dbReference type="InterPro" id="IPR037225">
    <property type="entry name" value="Nuo51_FMN-bd_sf"/>
</dbReference>
<sequence length="452" mass="46642">MSGAVLASVTSFPGAGAGAPVAPSAPAATVRRSLSARSVPRTVRTDPPAQVVATPGPVLLSGVLDGPSLEAHRDRFGQLPQLDLDTVLATVGAGAVVGRGGAGFPFARKLAAAATGRRRAVVVINLAEGEPASAKDTALALVAPHQILDGAEVVARALRTTEVHIVTPLERPAVGDAIAAALSERAAQPGRRDRSQPRWRMRAAEPGFVSGQARAVLELLAGRPGLPVTAWKPEAMSGLDGRPTLLSNAETWAQVAAVLRMGALGYAAHGTDTEPGTTLLTLPHRRDADTAVVLEAAYGTPWVDVLGPDVEQPVLLGGFHGTWADAGVLAEATVSREELRARGLGLGAGVVLPMRADQCPVAVTSEIVDYLAKASARRCGPCLNGLPALAEEMRLVALGETSASWTRIGELVGLVDKRGACAHPDGTARLVRSLLTTFDDEVALHLRGGCSR</sequence>
<dbReference type="Pfam" id="PF01512">
    <property type="entry name" value="Complex1_51K"/>
    <property type="match status" value="1"/>
</dbReference>
<dbReference type="Gene3D" id="3.40.50.11540">
    <property type="entry name" value="NADH-ubiquinone oxidoreductase 51kDa subunit"/>
    <property type="match status" value="1"/>
</dbReference>
<reference evidence="14 15" key="1">
    <citation type="submission" date="2020-10" db="EMBL/GenBank/DDBJ databases">
        <title>Connecting structure to function with the recovery of over 1000 high-quality activated sludge metagenome-assembled genomes encoding full-length rRNA genes using long-read sequencing.</title>
        <authorList>
            <person name="Singleton C.M."/>
            <person name="Petriglieri F."/>
            <person name="Kristensen J.M."/>
            <person name="Kirkegaard R.H."/>
            <person name="Michaelsen T.Y."/>
            <person name="Andersen M.H."/>
            <person name="Karst S.M."/>
            <person name="Dueholm M.S."/>
            <person name="Nielsen P.H."/>
            <person name="Albertsen M."/>
        </authorList>
    </citation>
    <scope>NUCLEOTIDE SEQUENCE [LARGE SCALE GENOMIC DNA]</scope>
    <source>
        <strain evidence="12">AalE_18-Q3-R2-46_BAT3C.188</strain>
        <strain evidence="13">Ega_18-Q3-R5-49_MAXAC.001</strain>
    </source>
</reference>
<dbReference type="InterPro" id="IPR037207">
    <property type="entry name" value="Nuop51_4Fe4S-bd_sf"/>
</dbReference>
<dbReference type="PANTHER" id="PTHR11780:SF10">
    <property type="entry name" value="NADH DEHYDROGENASE [UBIQUINONE] FLAVOPROTEIN 1, MITOCHONDRIAL"/>
    <property type="match status" value="1"/>
</dbReference>
<feature type="domain" description="NADH-ubiquinone oxidoreductase 51kDa subunit FMN-binding" evidence="10">
    <location>
        <begin position="95"/>
        <end position="256"/>
    </location>
</feature>
<dbReference type="InterPro" id="IPR019575">
    <property type="entry name" value="Nuop51_4Fe4S-bd"/>
</dbReference>
<comment type="similarity">
    <text evidence="3">Belongs to the complex I 51 kDa subunit family.</text>
</comment>
<comment type="cofactor">
    <cofactor evidence="2">
        <name>[4Fe-4S] cluster</name>
        <dbReference type="ChEBI" id="CHEBI:49883"/>
    </cofactor>
</comment>
<keyword evidence="4" id="KW-0004">4Fe-4S</keyword>
<evidence type="ECO:0000313" key="13">
    <source>
        <dbReference type="EMBL" id="MBK7274335.1"/>
    </source>
</evidence>
<dbReference type="GO" id="GO:0045333">
    <property type="term" value="P:cellular respiration"/>
    <property type="evidence" value="ECO:0007669"/>
    <property type="project" value="TreeGrafter"/>
</dbReference>
<evidence type="ECO:0000313" key="14">
    <source>
        <dbReference type="Proteomes" id="UP000718281"/>
    </source>
</evidence>
<evidence type="ECO:0000256" key="9">
    <source>
        <dbReference type="ARBA" id="ARBA00023014"/>
    </source>
</evidence>
<dbReference type="InterPro" id="IPR050837">
    <property type="entry name" value="ComplexI_51kDa_subunit"/>
</dbReference>